<comment type="caution">
    <text evidence="7">The sequence shown here is derived from an EMBL/GenBank/DDBJ whole genome shotgun (WGS) entry which is preliminary data.</text>
</comment>
<organism evidence="7 8">
    <name type="scientific">Eragrostis curvula</name>
    <name type="common">weeping love grass</name>
    <dbReference type="NCBI Taxonomy" id="38414"/>
    <lineage>
        <taxon>Eukaryota</taxon>
        <taxon>Viridiplantae</taxon>
        <taxon>Streptophyta</taxon>
        <taxon>Embryophyta</taxon>
        <taxon>Tracheophyta</taxon>
        <taxon>Spermatophyta</taxon>
        <taxon>Magnoliopsida</taxon>
        <taxon>Liliopsida</taxon>
        <taxon>Poales</taxon>
        <taxon>Poaceae</taxon>
        <taxon>PACMAD clade</taxon>
        <taxon>Chloridoideae</taxon>
        <taxon>Eragrostideae</taxon>
        <taxon>Eragrostidinae</taxon>
        <taxon>Eragrostis</taxon>
    </lineage>
</organism>
<protein>
    <recommendedName>
        <fullName evidence="9">Leucine-rich repeat-containing N-terminal plant-type domain-containing protein</fullName>
    </recommendedName>
</protein>
<keyword evidence="6" id="KW-0325">Glycoprotein</keyword>
<dbReference type="OrthoDB" id="694839at2759"/>
<dbReference type="InterPro" id="IPR032675">
    <property type="entry name" value="LRR_dom_sf"/>
</dbReference>
<feature type="non-terminal residue" evidence="7">
    <location>
        <position position="1"/>
    </location>
</feature>
<dbReference type="Gene3D" id="3.80.10.10">
    <property type="entry name" value="Ribonuclease Inhibitor"/>
    <property type="match status" value="1"/>
</dbReference>
<dbReference type="Proteomes" id="UP000324897">
    <property type="component" value="Unassembled WGS sequence"/>
</dbReference>
<keyword evidence="2" id="KW-0812">Transmembrane</keyword>
<dbReference type="InterPro" id="IPR001611">
    <property type="entry name" value="Leu-rich_rpt"/>
</dbReference>
<dbReference type="PANTHER" id="PTHR48063:SF90">
    <property type="entry name" value="OS11G0565920 PROTEIN"/>
    <property type="match status" value="1"/>
</dbReference>
<gene>
    <name evidence="7" type="ORF">EJB05_57924</name>
</gene>
<evidence type="ECO:0000256" key="5">
    <source>
        <dbReference type="ARBA" id="ARBA00023136"/>
    </source>
</evidence>
<proteinExistence type="predicted"/>
<dbReference type="InterPro" id="IPR046956">
    <property type="entry name" value="RLP23-like"/>
</dbReference>
<evidence type="ECO:0000256" key="1">
    <source>
        <dbReference type="ARBA" id="ARBA00004479"/>
    </source>
</evidence>
<evidence type="ECO:0008006" key="9">
    <source>
        <dbReference type="Google" id="ProtNLM"/>
    </source>
</evidence>
<evidence type="ECO:0000313" key="8">
    <source>
        <dbReference type="Proteomes" id="UP000324897"/>
    </source>
</evidence>
<keyword evidence="8" id="KW-1185">Reference proteome</keyword>
<dbReference type="PANTHER" id="PTHR48063">
    <property type="entry name" value="LRR RECEPTOR-LIKE KINASE"/>
    <property type="match status" value="1"/>
</dbReference>
<keyword evidence="3" id="KW-0732">Signal</keyword>
<dbReference type="AlphaFoldDB" id="A0A5J9SDB1"/>
<evidence type="ECO:0000256" key="4">
    <source>
        <dbReference type="ARBA" id="ARBA00022989"/>
    </source>
</evidence>
<evidence type="ECO:0000256" key="3">
    <source>
        <dbReference type="ARBA" id="ARBA00022729"/>
    </source>
</evidence>
<evidence type="ECO:0000256" key="6">
    <source>
        <dbReference type="ARBA" id="ARBA00023180"/>
    </source>
</evidence>
<accession>A0A5J9SDB1</accession>
<evidence type="ECO:0000256" key="2">
    <source>
        <dbReference type="ARBA" id="ARBA00022692"/>
    </source>
</evidence>
<comment type="subcellular location">
    <subcellularLocation>
        <location evidence="1">Membrane</location>
        <topology evidence="1">Single-pass type I membrane protein</topology>
    </subcellularLocation>
</comment>
<dbReference type="SUPFAM" id="SSF52058">
    <property type="entry name" value="L domain-like"/>
    <property type="match status" value="1"/>
</dbReference>
<keyword evidence="5" id="KW-0472">Membrane</keyword>
<reference evidence="7 8" key="1">
    <citation type="journal article" date="2019" name="Sci. Rep.">
        <title>A high-quality genome of Eragrostis curvula grass provides insights into Poaceae evolution and supports new strategies to enhance forage quality.</title>
        <authorList>
            <person name="Carballo J."/>
            <person name="Santos B.A.C.M."/>
            <person name="Zappacosta D."/>
            <person name="Garbus I."/>
            <person name="Selva J.P."/>
            <person name="Gallo C.A."/>
            <person name="Diaz A."/>
            <person name="Albertini E."/>
            <person name="Caccamo M."/>
            <person name="Echenique V."/>
        </authorList>
    </citation>
    <scope>NUCLEOTIDE SEQUENCE [LARGE SCALE GENOMIC DNA]</scope>
    <source>
        <strain evidence="8">cv. Victoria</strain>
        <tissue evidence="7">Leaf</tissue>
    </source>
</reference>
<dbReference type="EMBL" id="RWGY01001120">
    <property type="protein sequence ID" value="TVT96848.1"/>
    <property type="molecule type" value="Genomic_DNA"/>
</dbReference>
<evidence type="ECO:0000313" key="7">
    <source>
        <dbReference type="EMBL" id="TVT96848.1"/>
    </source>
</evidence>
<sequence length="272" mass="30377">MAGGRVLWLAVSFFKSKSTHKSQTKHTLNISNNGINGYDIIRKASFEFNRLTGEIPKFPEGLHILDISRNSLTGPLPSNFGAPFMRLFSNHISGHLPQYMCQLQGLSVLELDDNLFKGEFPTCFQPSFEIIIANLAWNNFSGELPMWIGDLVNLELVRLNYNNLSGNIPATTTKLTKLFHLNLAANSISGVLPLHFSKLMGMKARNSPTAFGLYDPDLNLTVRTKGNECYYEEHQMWKDPIRGSTVHGNIGLCGNPLHKNYCQIMETKGSGD</sequence>
<keyword evidence="4" id="KW-1133">Transmembrane helix</keyword>
<name>A0A5J9SDB1_9POAL</name>
<dbReference type="Pfam" id="PF00560">
    <property type="entry name" value="LRR_1"/>
    <property type="match status" value="2"/>
</dbReference>
<dbReference type="GO" id="GO:0016020">
    <property type="term" value="C:membrane"/>
    <property type="evidence" value="ECO:0007669"/>
    <property type="project" value="UniProtKB-SubCell"/>
</dbReference>
<dbReference type="Gramene" id="TVT96848">
    <property type="protein sequence ID" value="TVT96848"/>
    <property type="gene ID" value="EJB05_57924"/>
</dbReference>